<evidence type="ECO:0000313" key="3">
    <source>
        <dbReference type="Proteomes" id="UP000198982"/>
    </source>
</evidence>
<organism evidence="2 3">
    <name type="scientific">Pseudomonas saponiphila</name>
    <dbReference type="NCBI Taxonomy" id="556534"/>
    <lineage>
        <taxon>Bacteria</taxon>
        <taxon>Pseudomonadati</taxon>
        <taxon>Pseudomonadota</taxon>
        <taxon>Gammaproteobacteria</taxon>
        <taxon>Pseudomonadales</taxon>
        <taxon>Pseudomonadaceae</taxon>
        <taxon>Pseudomonas</taxon>
    </lineage>
</organism>
<proteinExistence type="predicted"/>
<dbReference type="SUPFAM" id="SSF52540">
    <property type="entry name" value="P-loop containing nucleoside triphosphate hydrolases"/>
    <property type="match status" value="1"/>
</dbReference>
<name>A0A1H4ZN70_9PSED</name>
<dbReference type="InterPro" id="IPR027417">
    <property type="entry name" value="P-loop_NTPase"/>
</dbReference>
<sequence>MDFNRQITSLEEGTVVLTSTERVARFLRMQLAAAEAGSGKKAWFSKAVIKTVTSWIEQTWLDLMPDEQLLFPVQELAVTKAVTDSSGLLPETMISSTSTARKANQAFALAKKYGITMDRELFLFKSEYEAFFQWQEMIEARCKERGWVYRAHLPELLLEAIQRGEVTLPKRVLIVGLLQVNPAEQAILDAMESMGCVVEHADHAFEPAVPALVRAHSQDDEYAAVANWVAETLATYADEPLAAPTMAILVPDVRKYGPPLMDALGLIACPTAFLPTADHQEVKTLWDISSGASLGSRPVVRCALDLLSITPNEADIEVFSRVLRSRWIYAPDAEAADRAVMDVWLRENLGLSMGGTDFLRALGACQKASVPSFRERFGELMARRVSDDSKLPSAWAEEFAESLTLMGWPGMGDLDSANFQTMKAWDEVLVLYRTLDAQLGKITYQRAYMWLREVVDTRQFQPRISHVAPVSIMSYEEAIGLHWEKVWVLGASNAVLPVPASPTPFIPTPLQIAAGIPEASGELALERGRLVVDAVLRVGDEIVVSCPMVGDKGVTVGHCDLFGCWPEAGDKVEGRGALIESLAGTLDRSVVVPEVVPPVSDEEKTMLKGGVGIFKDYAEAPFYSFAKHRLGVTEFPLPVVGLDPRIQGTMVHLILELFWTDVRTSEALKAMTEDELFEKVVQVIELASERLLNKLIWRYGKRIIRLEQNRLTTLTIDWLELEKTREYEFEVLGFEEKHEIVVGEVPVTVKIDRRDRVFFDKDKTKFADVVLDYKTGSVIRFKGLNAQSLTEPQLPIYATQIDFKVVAGIEISGVALAQVNSAALGFHVRSDFASQLCPSKGQKSGVDNPVAWAQQTEAWDTALQEMAAGFMAGNAVIESGKHPMGYEFIAPLTR</sequence>
<keyword evidence="3" id="KW-1185">Reference proteome</keyword>
<dbReference type="Pfam" id="PF12705">
    <property type="entry name" value="PDDEXK_1"/>
    <property type="match status" value="1"/>
</dbReference>
<evidence type="ECO:0000259" key="1">
    <source>
        <dbReference type="Pfam" id="PF12705"/>
    </source>
</evidence>
<dbReference type="NCBIfam" id="TIGR03623">
    <property type="entry name" value="probable DNA repair protein"/>
    <property type="match status" value="1"/>
</dbReference>
<gene>
    <name evidence="2" type="ORF">SAMN05216178_6722</name>
</gene>
<dbReference type="RefSeq" id="WP_092320706.1">
    <property type="nucleotide sequence ID" value="NZ_FNTJ01000003.1"/>
</dbReference>
<dbReference type="AlphaFoldDB" id="A0A1H4ZN70"/>
<dbReference type="Proteomes" id="UP000198982">
    <property type="component" value="Unassembled WGS sequence"/>
</dbReference>
<dbReference type="InterPro" id="IPR019925">
    <property type="entry name" value="DNA_repair_protein_predicted"/>
</dbReference>
<dbReference type="InterPro" id="IPR038726">
    <property type="entry name" value="PDDEXK_AddAB-type"/>
</dbReference>
<protein>
    <submittedName>
        <fullName evidence="2">Probable DNA repair protein</fullName>
    </submittedName>
</protein>
<evidence type="ECO:0000313" key="2">
    <source>
        <dbReference type="EMBL" id="SED30891.1"/>
    </source>
</evidence>
<reference evidence="3" key="1">
    <citation type="submission" date="2016-10" db="EMBL/GenBank/DDBJ databases">
        <authorList>
            <person name="Varghese N."/>
            <person name="Submissions S."/>
        </authorList>
    </citation>
    <scope>NUCLEOTIDE SEQUENCE [LARGE SCALE GENOMIC DNA]</scope>
    <source>
        <strain evidence="3">DSM 9751</strain>
    </source>
</reference>
<feature type="domain" description="PD-(D/E)XK endonuclease-like" evidence="1">
    <location>
        <begin position="615"/>
        <end position="871"/>
    </location>
</feature>
<dbReference type="EMBL" id="FNTJ01000003">
    <property type="protein sequence ID" value="SED30891.1"/>
    <property type="molecule type" value="Genomic_DNA"/>
</dbReference>
<accession>A0A1H4ZN70</accession>